<dbReference type="GO" id="GO:0005814">
    <property type="term" value="C:centriole"/>
    <property type="evidence" value="ECO:0007669"/>
    <property type="project" value="TreeGrafter"/>
</dbReference>
<dbReference type="Gene3D" id="1.10.287.1490">
    <property type="match status" value="1"/>
</dbReference>
<feature type="coiled-coil region" evidence="1">
    <location>
        <begin position="301"/>
        <end position="335"/>
    </location>
</feature>
<dbReference type="GO" id="GO:0005813">
    <property type="term" value="C:centrosome"/>
    <property type="evidence" value="ECO:0007669"/>
    <property type="project" value="TreeGrafter"/>
</dbReference>
<evidence type="ECO:0000256" key="2">
    <source>
        <dbReference type="SAM" id="MobiDB-lite"/>
    </source>
</evidence>
<dbReference type="OrthoDB" id="10011458at2759"/>
<evidence type="ECO:0000256" key="1">
    <source>
        <dbReference type="SAM" id="Coils"/>
    </source>
</evidence>
<feature type="region of interest" description="Disordered" evidence="2">
    <location>
        <begin position="1087"/>
        <end position="1114"/>
    </location>
</feature>
<proteinExistence type="predicted"/>
<feature type="compositionally biased region" description="Acidic residues" evidence="2">
    <location>
        <begin position="688"/>
        <end position="700"/>
    </location>
</feature>
<dbReference type="Proteomes" id="UP000727407">
    <property type="component" value="Unassembled WGS sequence"/>
</dbReference>
<dbReference type="PANTHER" id="PTHR18957">
    <property type="entry name" value="CENTLEIN"/>
    <property type="match status" value="1"/>
</dbReference>
<gene>
    <name evidence="3" type="ORF">DAT39_008371</name>
</gene>
<feature type="region of interest" description="Disordered" evidence="2">
    <location>
        <begin position="518"/>
        <end position="537"/>
    </location>
</feature>
<name>A0A8J4UMY3_CLAMG</name>
<feature type="coiled-coil region" evidence="1">
    <location>
        <begin position="50"/>
        <end position="85"/>
    </location>
</feature>
<keyword evidence="4" id="KW-1185">Reference proteome</keyword>
<feature type="coiled-coil region" evidence="1">
    <location>
        <begin position="387"/>
        <end position="442"/>
    </location>
</feature>
<reference evidence="3" key="1">
    <citation type="submission" date="2020-07" db="EMBL/GenBank/DDBJ databases">
        <title>Clarias magur genome sequencing, assembly and annotation.</title>
        <authorList>
            <person name="Kushwaha B."/>
            <person name="Kumar R."/>
            <person name="Das P."/>
            <person name="Joshi C.G."/>
            <person name="Kumar D."/>
            <person name="Nagpure N.S."/>
            <person name="Pandey M."/>
            <person name="Agarwal S."/>
            <person name="Srivastava S."/>
            <person name="Singh M."/>
            <person name="Sahoo L."/>
            <person name="Jayasankar P."/>
            <person name="Meher P.K."/>
            <person name="Koringa P.G."/>
            <person name="Iquebal M.A."/>
            <person name="Das S.P."/>
            <person name="Bit A."/>
            <person name="Patnaik S."/>
            <person name="Patel N."/>
            <person name="Shah T.M."/>
            <person name="Hinsu A."/>
            <person name="Jena J.K."/>
        </authorList>
    </citation>
    <scope>NUCLEOTIDE SEQUENCE</scope>
    <source>
        <strain evidence="3">CIFAMagur01</strain>
        <tissue evidence="3">Testis</tissue>
    </source>
</reference>
<dbReference type="InterPro" id="IPR038810">
    <property type="entry name" value="CNTLN"/>
</dbReference>
<evidence type="ECO:0000313" key="3">
    <source>
        <dbReference type="EMBL" id="KAF5901887.1"/>
    </source>
</evidence>
<feature type="compositionally biased region" description="Acidic residues" evidence="2">
    <location>
        <begin position="521"/>
        <end position="530"/>
    </location>
</feature>
<accession>A0A8J4UMY3</accession>
<protein>
    <submittedName>
        <fullName evidence="3">Centlein isoform X2</fullName>
    </submittedName>
</protein>
<dbReference type="AlphaFoldDB" id="A0A8J4UMY3"/>
<feature type="non-terminal residue" evidence="3">
    <location>
        <position position="1163"/>
    </location>
</feature>
<feature type="coiled-coil region" evidence="1">
    <location>
        <begin position="821"/>
        <end position="1022"/>
    </location>
</feature>
<evidence type="ECO:0000313" key="4">
    <source>
        <dbReference type="Proteomes" id="UP000727407"/>
    </source>
</evidence>
<dbReference type="GO" id="GO:0010457">
    <property type="term" value="P:centriole-centriole cohesion"/>
    <property type="evidence" value="ECO:0007669"/>
    <property type="project" value="TreeGrafter"/>
</dbReference>
<feature type="region of interest" description="Disordered" evidence="2">
    <location>
        <begin position="675"/>
        <end position="705"/>
    </location>
</feature>
<dbReference type="PANTHER" id="PTHR18957:SF0">
    <property type="entry name" value="CENTLEIN"/>
    <property type="match status" value="1"/>
</dbReference>
<keyword evidence="1" id="KW-0175">Coiled coil</keyword>
<comment type="caution">
    <text evidence="3">The sequence shown here is derived from an EMBL/GenBank/DDBJ whole genome shotgun (WGS) entry which is preliminary data.</text>
</comment>
<sequence length="1163" mass="134680">MFCLADKEFVWSLWKRLQVANPDLTQAVSLVVEREKYKAEAKDRKVLEILQVKDYKIQELEKEVRSQQQERSRLLQQQNVDEENRHVMKKLVELQHTLSDTTQRLQECDNVWRRRLEEKQEQSRKLEETNNTRLKECEDGWRRRLEEQQEQCRKLEEEKNARFRECEDGWRRRLEEQQEQSRQQEEERNAQLRQVQEELVKVQAVNSSLSVQLCSVQQNLSERDKQLQQLRGELQNLQSLYVQSVAHAGEQAELIQQLEGLNMDTQQILQSQERVHTTHTASYHKLYSELSVSYQALRLSEEQLRQRDACLTEQLSQKEQQVSELQLQIQQLQQLVPPCPPPTEKTEQECVEPAEGQECVSQPPPSETQSCGTCTQQCSRSVSPSSIRAAEKKIQQLEELLTLKAAENEELRRAHAKRHDRLRLIQTNYRTVKEQLKEVENTQGLPKGKTRRAEACELRQENSDAVWNELAFLKRENKKLLTEKAQLEEELDVARVRVAMERATAQELRLRLHQEQQELQLSDDDGDEDGDRVSSTPLRPVHRLHRSVRKIEMLERKMMHLEKETLKLQEDKQVLQDANSLLRSERAEVQAALQQAHVREEATQARVNAERNRLISDVQALQAQLEKSRRAETASRAALLRIRQEMGVVRAERDFHRNKTRRGHGRGTRVVTQTFSVKPRTRSPAKDEWEDMSPDSDGGDFPDSLESRRVARPLCSTAHAKACTALPRRTKLRDSPAVAGAHSTVLQQEAALRKRRRSVYVVVKGAGVCEDAAVRRIRRRRVCTVFTQRLGCLQQQVAVLQAASRAAQDERLKYQHMPVELQTLTHTVQKQTSELVVLQQQKAVLEAELEQWRKTRPPEAQQQVSAPPPASDLPNIKTLEIEIKHLNNRLKSSSAEVTRQSALIKGQRTELHDRDQRLKELQDKVCQCERDVVMKRQLVEDLRSRLKILQDSERSQRAHIDELEKKVKSQCEEASNRKAFIESLKRRLSVATQDKQQCESTNSTLRDQLHTKEQKLTALQARFVECERSKVELEQVATAQMKLLTNQSTEAIHTLQNKLTLAQTQHHHLRSVTQALAVEVDKQVRDTRAELRKRRRERKKKEESGRGGVSKSSMVKAQSIAASILNVSANDLASILDTDQEEEGDGESDGVWMDRIQQLLQQQ</sequence>
<organism evidence="3 4">
    <name type="scientific">Clarias magur</name>
    <name type="common">Asian catfish</name>
    <name type="synonym">Macropteronotus magur</name>
    <dbReference type="NCBI Taxonomy" id="1594786"/>
    <lineage>
        <taxon>Eukaryota</taxon>
        <taxon>Metazoa</taxon>
        <taxon>Chordata</taxon>
        <taxon>Craniata</taxon>
        <taxon>Vertebrata</taxon>
        <taxon>Euteleostomi</taxon>
        <taxon>Actinopterygii</taxon>
        <taxon>Neopterygii</taxon>
        <taxon>Teleostei</taxon>
        <taxon>Ostariophysi</taxon>
        <taxon>Siluriformes</taxon>
        <taxon>Clariidae</taxon>
        <taxon>Clarias</taxon>
    </lineage>
</organism>
<feature type="coiled-coil region" evidence="1">
    <location>
        <begin position="116"/>
        <end position="240"/>
    </location>
</feature>
<dbReference type="EMBL" id="QNUK01000102">
    <property type="protein sequence ID" value="KAF5901887.1"/>
    <property type="molecule type" value="Genomic_DNA"/>
</dbReference>